<evidence type="ECO:0000256" key="3">
    <source>
        <dbReference type="ARBA" id="ARBA00022884"/>
    </source>
</evidence>
<dbReference type="Pfam" id="PF01248">
    <property type="entry name" value="Ribosomal_L7Ae"/>
    <property type="match status" value="1"/>
</dbReference>
<dbReference type="GO" id="GO:0003723">
    <property type="term" value="F:RNA binding"/>
    <property type="evidence" value="ECO:0007669"/>
    <property type="project" value="UniProtKB-UniRule"/>
</dbReference>
<comment type="subcellular location">
    <subcellularLocation>
        <location evidence="1 6">Nucleus</location>
        <location evidence="1 6">Nucleolus</location>
    </subcellularLocation>
</comment>
<evidence type="ECO:0000256" key="6">
    <source>
        <dbReference type="RuleBase" id="RU366039"/>
    </source>
</evidence>
<keyword evidence="4 6" id="KW-0539">Nucleus</keyword>
<reference evidence="8" key="1">
    <citation type="submission" date="2018-02" db="EMBL/GenBank/DDBJ databases">
        <title>Rhizophora mucronata_Transcriptome.</title>
        <authorList>
            <person name="Meera S.P."/>
            <person name="Sreeshan A."/>
            <person name="Augustine A."/>
        </authorList>
    </citation>
    <scope>NUCLEOTIDE SEQUENCE</scope>
    <source>
        <tissue evidence="8">Leaf</tissue>
    </source>
</reference>
<keyword evidence="5 6" id="KW-0687">Ribonucleoprotein</keyword>
<evidence type="ECO:0000256" key="2">
    <source>
        <dbReference type="ARBA" id="ARBA00007337"/>
    </source>
</evidence>
<evidence type="ECO:0000256" key="5">
    <source>
        <dbReference type="ARBA" id="ARBA00023274"/>
    </source>
</evidence>
<comment type="similarity">
    <text evidence="2 6">Belongs to the eukaryotic ribosomal protein eL8 family.</text>
</comment>
<evidence type="ECO:0000313" key="8">
    <source>
        <dbReference type="EMBL" id="MBX33235.1"/>
    </source>
</evidence>
<evidence type="ECO:0000259" key="7">
    <source>
        <dbReference type="Pfam" id="PF01248"/>
    </source>
</evidence>
<comment type="function">
    <text evidence="6">Required for ribosome biogenesis. Part of a complex which catalyzes pseudouridylation of rRNA. This involves the isomerization of uridine such that the ribose is subsequently attached to C5, instead of the normal N1. Pseudouridine ('psi') residues may serve to stabilize the conformation of rRNAs.</text>
</comment>
<protein>
    <recommendedName>
        <fullName evidence="6">H/ACA ribonucleoprotein complex subunit 2</fullName>
    </recommendedName>
    <alternativeName>
        <fullName evidence="6">Nucleolar protein family A member 2</fullName>
    </alternativeName>
</protein>
<comment type="function">
    <text evidence="6">Common component of the spliceosome and rRNA processing machinery.</text>
</comment>
<dbReference type="EMBL" id="GGEC01052751">
    <property type="protein sequence ID" value="MBX33235.1"/>
    <property type="molecule type" value="Transcribed_RNA"/>
</dbReference>
<evidence type="ECO:0000256" key="1">
    <source>
        <dbReference type="ARBA" id="ARBA00004604"/>
    </source>
</evidence>
<dbReference type="InterPro" id="IPR018492">
    <property type="entry name" value="Ribosomal_eL8/Nhp2"/>
</dbReference>
<organism evidence="8">
    <name type="scientific">Rhizophora mucronata</name>
    <name type="common">Asiatic mangrove</name>
    <dbReference type="NCBI Taxonomy" id="61149"/>
    <lineage>
        <taxon>Eukaryota</taxon>
        <taxon>Viridiplantae</taxon>
        <taxon>Streptophyta</taxon>
        <taxon>Embryophyta</taxon>
        <taxon>Tracheophyta</taxon>
        <taxon>Spermatophyta</taxon>
        <taxon>Magnoliopsida</taxon>
        <taxon>eudicotyledons</taxon>
        <taxon>Gunneridae</taxon>
        <taxon>Pentapetalae</taxon>
        <taxon>rosids</taxon>
        <taxon>fabids</taxon>
        <taxon>Malpighiales</taxon>
        <taxon>Rhizophoraceae</taxon>
        <taxon>Rhizophora</taxon>
    </lineage>
</organism>
<sequence>MGSDSEAERVEKKEKEKRKMLALSPIAKPLAGKKLSKKTFKLVRRAAERKCLKRGVKEVVKSIRRGQKGLCIIAGNISPIDVITHLPILCEENDIPYVYVPSKEVSLVPSFAFSGKIEIFDIAANFVLGMVTSFANNPVFR</sequence>
<keyword evidence="3 6" id="KW-0694">RNA-binding</keyword>
<dbReference type="InterPro" id="IPR029064">
    <property type="entry name" value="Ribosomal_eL30-like_sf"/>
</dbReference>
<evidence type="ECO:0000256" key="4">
    <source>
        <dbReference type="ARBA" id="ARBA00023242"/>
    </source>
</evidence>
<dbReference type="GO" id="GO:0031429">
    <property type="term" value="C:box H/ACA snoRNP complex"/>
    <property type="evidence" value="ECO:0007669"/>
    <property type="project" value="UniProtKB-UniRule"/>
</dbReference>
<dbReference type="AlphaFoldDB" id="A0A2P2MSQ5"/>
<dbReference type="InterPro" id="IPR050257">
    <property type="entry name" value="eL8/uL1-like"/>
</dbReference>
<feature type="domain" description="Ribosomal protein eL8/eL30/eS12/Gadd45" evidence="7">
    <location>
        <begin position="39"/>
        <end position="104"/>
    </location>
</feature>
<dbReference type="SUPFAM" id="SSF55315">
    <property type="entry name" value="L30e-like"/>
    <property type="match status" value="1"/>
</dbReference>
<accession>A0A2P2MSQ5</accession>
<name>A0A2P2MSQ5_RHIMU</name>
<dbReference type="PANTHER" id="PTHR23105">
    <property type="entry name" value="RIBOSOMAL PROTEIN L7AE FAMILY MEMBER"/>
    <property type="match status" value="1"/>
</dbReference>
<dbReference type="PRINTS" id="PR00883">
    <property type="entry name" value="NUCLEARHMG"/>
</dbReference>
<proteinExistence type="inferred from homology"/>
<dbReference type="GO" id="GO:0031120">
    <property type="term" value="P:snRNA pseudouridine synthesis"/>
    <property type="evidence" value="ECO:0007669"/>
    <property type="project" value="UniProtKB-UniRule"/>
</dbReference>
<dbReference type="PRINTS" id="PR00881">
    <property type="entry name" value="L7ARS6FAMILY"/>
</dbReference>
<dbReference type="InterPro" id="IPR004038">
    <property type="entry name" value="Ribosomal_eL8/eL30/eS12/Gad45"/>
</dbReference>
<dbReference type="GO" id="GO:0000398">
    <property type="term" value="P:mRNA splicing, via spliceosome"/>
    <property type="evidence" value="ECO:0007669"/>
    <property type="project" value="UniProtKB-UniRule"/>
</dbReference>
<dbReference type="InterPro" id="IPR002415">
    <property type="entry name" value="H/ACA_rnp_Nhp2-like"/>
</dbReference>
<dbReference type="Gene3D" id="3.30.1330.30">
    <property type="match status" value="1"/>
</dbReference>